<reference evidence="5 6" key="1">
    <citation type="submission" date="2020-08" db="EMBL/GenBank/DDBJ databases">
        <title>Novel species isolated from subtropical streams in China.</title>
        <authorList>
            <person name="Lu H."/>
        </authorList>
    </citation>
    <scope>NUCLEOTIDE SEQUENCE [LARGE SCALE GENOMIC DNA]</scope>
    <source>
        <strain evidence="5 6">KCTC 52442</strain>
    </source>
</reference>
<dbReference type="InterPro" id="IPR000160">
    <property type="entry name" value="GGDEF_dom"/>
</dbReference>
<dbReference type="PROSITE" id="PS50113">
    <property type="entry name" value="PAC"/>
    <property type="match status" value="1"/>
</dbReference>
<accession>A0ABR6XUF3</accession>
<dbReference type="Gene3D" id="3.30.450.20">
    <property type="entry name" value="PAS domain"/>
    <property type="match status" value="3"/>
</dbReference>
<name>A0ABR6XUF3_9BURK</name>
<dbReference type="InterPro" id="IPR035965">
    <property type="entry name" value="PAS-like_dom_sf"/>
</dbReference>
<dbReference type="PROSITE" id="PS50883">
    <property type="entry name" value="EAL"/>
    <property type="match status" value="1"/>
</dbReference>
<feature type="domain" description="GGDEF" evidence="4">
    <location>
        <begin position="406"/>
        <end position="538"/>
    </location>
</feature>
<dbReference type="SMART" id="SM00086">
    <property type="entry name" value="PAC"/>
    <property type="match status" value="2"/>
</dbReference>
<dbReference type="InterPro" id="IPR013767">
    <property type="entry name" value="PAS_fold"/>
</dbReference>
<dbReference type="InterPro" id="IPR035919">
    <property type="entry name" value="EAL_sf"/>
</dbReference>
<dbReference type="InterPro" id="IPR001633">
    <property type="entry name" value="EAL_dom"/>
</dbReference>
<organism evidence="5 6">
    <name type="scientific">Undibacterium amnicola</name>
    <dbReference type="NCBI Taxonomy" id="1834038"/>
    <lineage>
        <taxon>Bacteria</taxon>
        <taxon>Pseudomonadati</taxon>
        <taxon>Pseudomonadota</taxon>
        <taxon>Betaproteobacteria</taxon>
        <taxon>Burkholderiales</taxon>
        <taxon>Oxalobacteraceae</taxon>
        <taxon>Undibacterium</taxon>
    </lineage>
</organism>
<dbReference type="PROSITE" id="PS50112">
    <property type="entry name" value="PAS"/>
    <property type="match status" value="1"/>
</dbReference>
<dbReference type="Proteomes" id="UP000643610">
    <property type="component" value="Unassembled WGS sequence"/>
</dbReference>
<dbReference type="Pfam" id="PF13426">
    <property type="entry name" value="PAS_9"/>
    <property type="match status" value="1"/>
</dbReference>
<dbReference type="Pfam" id="PF00563">
    <property type="entry name" value="EAL"/>
    <property type="match status" value="1"/>
</dbReference>
<dbReference type="NCBIfam" id="TIGR00229">
    <property type="entry name" value="sensory_box"/>
    <property type="match status" value="2"/>
</dbReference>
<dbReference type="Pfam" id="PF13188">
    <property type="entry name" value="PAS_8"/>
    <property type="match status" value="1"/>
</dbReference>
<dbReference type="InterPro" id="IPR029787">
    <property type="entry name" value="Nucleotide_cyclase"/>
</dbReference>
<feature type="domain" description="PAS" evidence="1">
    <location>
        <begin position="249"/>
        <end position="319"/>
    </location>
</feature>
<evidence type="ECO:0000259" key="3">
    <source>
        <dbReference type="PROSITE" id="PS50883"/>
    </source>
</evidence>
<dbReference type="Pfam" id="PF00990">
    <property type="entry name" value="GGDEF"/>
    <property type="match status" value="1"/>
</dbReference>
<evidence type="ECO:0000313" key="6">
    <source>
        <dbReference type="Proteomes" id="UP000643610"/>
    </source>
</evidence>
<dbReference type="SMART" id="SM00091">
    <property type="entry name" value="PAS"/>
    <property type="match status" value="3"/>
</dbReference>
<dbReference type="InterPro" id="IPR043128">
    <property type="entry name" value="Rev_trsase/Diguanyl_cyclase"/>
</dbReference>
<dbReference type="CDD" id="cd01948">
    <property type="entry name" value="EAL"/>
    <property type="match status" value="1"/>
</dbReference>
<dbReference type="SMART" id="SM00267">
    <property type="entry name" value="GGDEF"/>
    <property type="match status" value="1"/>
</dbReference>
<dbReference type="Pfam" id="PF00989">
    <property type="entry name" value="PAS"/>
    <property type="match status" value="1"/>
</dbReference>
<dbReference type="InterPro" id="IPR000700">
    <property type="entry name" value="PAS-assoc_C"/>
</dbReference>
<sequence length="814" mass="91564">MIQRQWEALIEGMIEGVLLVDPLQLHIIAANRSAHKLLGAPAASLIGAPVVDLASSPEDMFFWEDVAAGLSNNIYSETLLKRSDDSIVHVVRRVSLVHLDMETALYVVAIRDHTDQRHVETELEKLIAELRATLESTADGILVTDLDGSIRSYNHLFAKLWNLPEELLTQREDSAIYSWMDQCIVDASHYNERLAIIRRSPLLESNDILVLHSGKVLERVTLPQYARGRPIGRVYSFRDISQRLADHARIQLASKVFEASTDAIFITDHEQKIITTNPGFERLTQFTECDMKGLSIEQFLLNQGNAELIKTLQRELDLQGFWEGEIWNRRKDGHAYLCMISLVRVQDDDGKILHTIGFFKDRTESYNAKQKIEELAFSDALTGLPNRLLLEERINQSITHASRSNGEFALLFLDLDNFKQINDSLGHPFGDRVLIEVTERLKNCLRQVDTAARLGGDEFVLLLHQANASGAEICARRVLADLAAPFSLDGIQFSVTCSIGIALYPADGSKIEDLIKNADSAMYHVKERGRSDFRFYQRQMNIGLLSRMKIDHAMRQALEHQEFRLHYQPLLCLETNQVFGAEALIRWYDKDMGEVSPAKFIPIAEESGLIVAIGNWVIHTAIAQAAAWNKDGRHLSISVNVSALQFQQANFVDNLANALDDAHLDPSCIALELTESILIRDVEETLKKLNAIAKLGVKMSIDDFGTGYSSLSYLKRFPINKLKIDRSFVMNLTKDESDIAIVTAIISLAHALKLKVIAEGVETQEQKDLLCALNCNEIQGFLIAKALNPHDFEARFLQRDTALEQLEQSASSKQ</sequence>
<dbReference type="InterPro" id="IPR000014">
    <property type="entry name" value="PAS"/>
</dbReference>
<dbReference type="PANTHER" id="PTHR44757:SF2">
    <property type="entry name" value="BIOFILM ARCHITECTURE MAINTENANCE PROTEIN MBAA"/>
    <property type="match status" value="1"/>
</dbReference>
<evidence type="ECO:0000313" key="5">
    <source>
        <dbReference type="EMBL" id="MBC3833126.1"/>
    </source>
</evidence>
<dbReference type="NCBIfam" id="TIGR00254">
    <property type="entry name" value="GGDEF"/>
    <property type="match status" value="1"/>
</dbReference>
<dbReference type="InterPro" id="IPR001610">
    <property type="entry name" value="PAC"/>
</dbReference>
<evidence type="ECO:0000259" key="1">
    <source>
        <dbReference type="PROSITE" id="PS50112"/>
    </source>
</evidence>
<evidence type="ECO:0000259" key="2">
    <source>
        <dbReference type="PROSITE" id="PS50113"/>
    </source>
</evidence>
<dbReference type="SMART" id="SM00052">
    <property type="entry name" value="EAL"/>
    <property type="match status" value="1"/>
</dbReference>
<protein>
    <submittedName>
        <fullName evidence="5">EAL domain-containing protein</fullName>
    </submittedName>
</protein>
<feature type="domain" description="EAL" evidence="3">
    <location>
        <begin position="547"/>
        <end position="800"/>
    </location>
</feature>
<proteinExistence type="predicted"/>
<dbReference type="SUPFAM" id="SSF55785">
    <property type="entry name" value="PYP-like sensor domain (PAS domain)"/>
    <property type="match status" value="3"/>
</dbReference>
<dbReference type="PROSITE" id="PS50887">
    <property type="entry name" value="GGDEF"/>
    <property type="match status" value="1"/>
</dbReference>
<dbReference type="SUPFAM" id="SSF141868">
    <property type="entry name" value="EAL domain-like"/>
    <property type="match status" value="1"/>
</dbReference>
<dbReference type="PANTHER" id="PTHR44757">
    <property type="entry name" value="DIGUANYLATE CYCLASE DGCP"/>
    <property type="match status" value="1"/>
</dbReference>
<comment type="caution">
    <text evidence="5">The sequence shown here is derived from an EMBL/GenBank/DDBJ whole genome shotgun (WGS) entry which is preliminary data.</text>
</comment>
<dbReference type="EMBL" id="JACOFU010000008">
    <property type="protein sequence ID" value="MBC3833126.1"/>
    <property type="molecule type" value="Genomic_DNA"/>
</dbReference>
<feature type="domain" description="PAC" evidence="2">
    <location>
        <begin position="322"/>
        <end position="374"/>
    </location>
</feature>
<dbReference type="InterPro" id="IPR052155">
    <property type="entry name" value="Biofilm_reg_signaling"/>
</dbReference>
<dbReference type="SUPFAM" id="SSF55073">
    <property type="entry name" value="Nucleotide cyclase"/>
    <property type="match status" value="1"/>
</dbReference>
<gene>
    <name evidence="5" type="ORF">H8K33_16580</name>
</gene>
<dbReference type="Gene3D" id="3.20.20.450">
    <property type="entry name" value="EAL domain"/>
    <property type="match status" value="1"/>
</dbReference>
<dbReference type="Gene3D" id="3.30.70.270">
    <property type="match status" value="1"/>
</dbReference>
<keyword evidence="6" id="KW-1185">Reference proteome</keyword>
<evidence type="ECO:0000259" key="4">
    <source>
        <dbReference type="PROSITE" id="PS50887"/>
    </source>
</evidence>
<dbReference type="CDD" id="cd01949">
    <property type="entry name" value="GGDEF"/>
    <property type="match status" value="1"/>
</dbReference>
<dbReference type="CDD" id="cd00130">
    <property type="entry name" value="PAS"/>
    <property type="match status" value="2"/>
</dbReference>
<dbReference type="RefSeq" id="WP_186892177.1">
    <property type="nucleotide sequence ID" value="NZ_JACOFU010000008.1"/>
</dbReference>